<dbReference type="Ensembl" id="ENSATET00000037118.3">
    <property type="protein sequence ID" value="ENSATEP00000036597.2"/>
    <property type="gene ID" value="ENSATEG00000025153.3"/>
</dbReference>
<feature type="region of interest" description="Disordered" evidence="14">
    <location>
        <begin position="368"/>
        <end position="402"/>
    </location>
</feature>
<dbReference type="PRINTS" id="PR00380">
    <property type="entry name" value="KINESINHEAVY"/>
</dbReference>
<dbReference type="PROSITE" id="PS00411">
    <property type="entry name" value="KINESIN_MOTOR_1"/>
    <property type="match status" value="1"/>
</dbReference>
<dbReference type="InterPro" id="IPR019821">
    <property type="entry name" value="Kinesin_motor_CS"/>
</dbReference>
<dbReference type="GO" id="GO:0007018">
    <property type="term" value="P:microtubule-based movement"/>
    <property type="evidence" value="ECO:0007669"/>
    <property type="project" value="InterPro"/>
</dbReference>
<keyword evidence="3 12" id="KW-0493">Microtubule</keyword>
<comment type="function">
    <text evidence="9">Dendrite-specific motor protein which, in association with the Apba1-containing complex (LIN-10-LIN-2-LIN-7 complex), transports vesicles containing N-methyl-D-aspartate (NMDA) receptor subunit NR2B along microtubules.</text>
</comment>
<sequence length="733" mass="83205">MGSESVKVVVRCRPLNDREKALGSKMALSMDLHRCQCFIEKPGAADEPPKQFTFDGTYFIDQTTEQMYNEIAYPLVEGVTEGYNGTIFAYGQTGSGKSFTMQGLSDPASQRGVIPRAFEHIFESIQCAENTKFLVRASYLEIYNEEIRDLLGNNTKQRLELKEHPERGVYVQYLSMHTVHSVGECERIILQGWKNRAVAYTLMNKDSSRSHSIFSIHLEICSTDEAGQDHLRAGKLNLVDLAGSERQSKTGATGERLREATKINLSLSALGNVISALVDGRSKYIPYRDSKLTRLLQDSLGGNTRTLMIACLSPADNNYEESLSTLRYANRAKSIQNRPRVNEDPKDALLREYQEEIKKLRALLSGQPGSSNLSTLASQLSEQCSDLSSRPQSSTTEADKEKIKEEYEEKLAKLQADYNAQQESKAKLQEDIAALRSSYESNLLRLFYYLLIMHHPYSSGLLHRLQQLEQEVVGGEQARNKELQQKHRQRKNLAHLRKVQLVQALSQNNEESENVLLNVYNCIQDEVYAKSQMLLKMQSKLKAAKLEIRDLQAEFEAERNDYLATIRRLEREGQLLHGLLERMVPLVRRDCNYSNLDRLKKEAVWDEENGIWRLPDVTVQKTTLPSGETYEEDRYKEMLDRSDSENIVNNYFKPKRASQLLGSDATKGHKTIHSPPLVNGATHLNVSGAIMNPPVSSDAMLPRPFRLESLGVHVSNGKVKRKKSKPHIYNEEI</sequence>
<evidence type="ECO:0000256" key="13">
    <source>
        <dbReference type="SAM" id="Coils"/>
    </source>
</evidence>
<comment type="subcellular location">
    <subcellularLocation>
        <location evidence="1">Cytoplasm</location>
        <location evidence="1">Cytoskeleton</location>
    </subcellularLocation>
</comment>
<dbReference type="GeneTree" id="ENSGT00940000158776"/>
<dbReference type="GO" id="GO:0008017">
    <property type="term" value="F:microtubule binding"/>
    <property type="evidence" value="ECO:0007669"/>
    <property type="project" value="InterPro"/>
</dbReference>
<dbReference type="SUPFAM" id="SSF52540">
    <property type="entry name" value="P-loop containing nucleoside triphosphate hydrolases"/>
    <property type="match status" value="1"/>
</dbReference>
<keyword evidence="7 11" id="KW-0505">Motor protein</keyword>
<dbReference type="FunFam" id="3.40.850.10:FF:000029">
    <property type="entry name" value="Kinesin-like protein KIF17"/>
    <property type="match status" value="1"/>
</dbReference>
<reference evidence="16" key="3">
    <citation type="submission" date="2025-09" db="UniProtKB">
        <authorList>
            <consortium name="Ensembl"/>
        </authorList>
    </citation>
    <scope>IDENTIFICATION</scope>
</reference>
<evidence type="ECO:0000256" key="3">
    <source>
        <dbReference type="ARBA" id="ARBA00022701"/>
    </source>
</evidence>
<keyword evidence="6 13" id="KW-0175">Coiled coil</keyword>
<evidence type="ECO:0000313" key="17">
    <source>
        <dbReference type="Proteomes" id="UP000265040"/>
    </source>
</evidence>
<comment type="similarity">
    <text evidence="11 12">Belongs to the TRAFAC class myosin-kinesin ATPase superfamily. Kinesin family.</text>
</comment>
<feature type="compositionally biased region" description="Polar residues" evidence="14">
    <location>
        <begin position="368"/>
        <end position="396"/>
    </location>
</feature>
<evidence type="ECO:0000256" key="10">
    <source>
        <dbReference type="ARBA" id="ARBA00062719"/>
    </source>
</evidence>
<dbReference type="InterPro" id="IPR027417">
    <property type="entry name" value="P-loop_NTPase"/>
</dbReference>
<evidence type="ECO:0000256" key="5">
    <source>
        <dbReference type="ARBA" id="ARBA00022840"/>
    </source>
</evidence>
<keyword evidence="2" id="KW-0963">Cytoplasm</keyword>
<dbReference type="AlphaFoldDB" id="A0A3Q1JN74"/>
<dbReference type="GO" id="GO:0005874">
    <property type="term" value="C:microtubule"/>
    <property type="evidence" value="ECO:0007669"/>
    <property type="project" value="UniProtKB-KW"/>
</dbReference>
<evidence type="ECO:0000256" key="11">
    <source>
        <dbReference type="PROSITE-ProRule" id="PRU00283"/>
    </source>
</evidence>
<evidence type="ECO:0000256" key="9">
    <source>
        <dbReference type="ARBA" id="ARBA00059114"/>
    </source>
</evidence>
<evidence type="ECO:0000256" key="4">
    <source>
        <dbReference type="ARBA" id="ARBA00022741"/>
    </source>
</evidence>
<feature type="binding site" evidence="11">
    <location>
        <begin position="91"/>
        <end position="98"/>
    </location>
    <ligand>
        <name>ATP</name>
        <dbReference type="ChEBI" id="CHEBI:30616"/>
    </ligand>
</feature>
<proteinExistence type="inferred from homology"/>
<accession>A0A3Q1JN74</accession>
<dbReference type="Gene3D" id="3.40.850.10">
    <property type="entry name" value="Kinesin motor domain"/>
    <property type="match status" value="1"/>
</dbReference>
<evidence type="ECO:0000256" key="8">
    <source>
        <dbReference type="ARBA" id="ARBA00023212"/>
    </source>
</evidence>
<dbReference type="PANTHER" id="PTHR47969">
    <property type="entry name" value="CHROMOSOME-ASSOCIATED KINESIN KIF4A-RELATED"/>
    <property type="match status" value="1"/>
</dbReference>
<feature type="domain" description="Kinesin motor" evidence="15">
    <location>
        <begin position="5"/>
        <end position="335"/>
    </location>
</feature>
<keyword evidence="8" id="KW-0206">Cytoskeleton</keyword>
<keyword evidence="17" id="KW-1185">Reference proteome</keyword>
<evidence type="ECO:0000256" key="12">
    <source>
        <dbReference type="RuleBase" id="RU000394"/>
    </source>
</evidence>
<dbReference type="InterPro" id="IPR001752">
    <property type="entry name" value="Kinesin_motor_dom"/>
</dbReference>
<dbReference type="InterPro" id="IPR027640">
    <property type="entry name" value="Kinesin-like_fam"/>
</dbReference>
<evidence type="ECO:0000313" key="16">
    <source>
        <dbReference type="Ensembl" id="ENSATEP00000036597.2"/>
    </source>
</evidence>
<evidence type="ECO:0000256" key="2">
    <source>
        <dbReference type="ARBA" id="ARBA00022490"/>
    </source>
</evidence>
<protein>
    <recommendedName>
        <fullName evidence="12">Kinesin-like protein</fullName>
    </recommendedName>
</protein>
<evidence type="ECO:0000259" key="15">
    <source>
        <dbReference type="PROSITE" id="PS50067"/>
    </source>
</evidence>
<evidence type="ECO:0000256" key="1">
    <source>
        <dbReference type="ARBA" id="ARBA00004245"/>
    </source>
</evidence>
<dbReference type="SMART" id="SM00129">
    <property type="entry name" value="KISc"/>
    <property type="match status" value="1"/>
</dbReference>
<dbReference type="GO" id="GO:0005524">
    <property type="term" value="F:ATP binding"/>
    <property type="evidence" value="ECO:0007669"/>
    <property type="project" value="UniProtKB-UniRule"/>
</dbReference>
<dbReference type="PANTHER" id="PTHR47969:SF21">
    <property type="entry name" value="KINESIN-LIKE PROTEIN"/>
    <property type="match status" value="1"/>
</dbReference>
<keyword evidence="4 11" id="KW-0547">Nucleotide-binding</keyword>
<dbReference type="PROSITE" id="PS50067">
    <property type="entry name" value="KINESIN_MOTOR_2"/>
    <property type="match status" value="1"/>
</dbReference>
<feature type="coiled-coil region" evidence="13">
    <location>
        <begin position="534"/>
        <end position="572"/>
    </location>
</feature>
<dbReference type="STRING" id="64144.ENSATEP00000036597"/>
<name>A0A3Q1JN74_ANATE</name>
<evidence type="ECO:0000256" key="6">
    <source>
        <dbReference type="ARBA" id="ARBA00023054"/>
    </source>
</evidence>
<reference evidence="16" key="2">
    <citation type="submission" date="2025-08" db="UniProtKB">
        <authorList>
            <consortium name="Ensembl"/>
        </authorList>
    </citation>
    <scope>IDENTIFICATION</scope>
</reference>
<dbReference type="Pfam" id="PF00225">
    <property type="entry name" value="Kinesin"/>
    <property type="match status" value="1"/>
</dbReference>
<comment type="subunit">
    <text evidence="10">Homodimer. Interacts with APBA1 (via PDZ domain); the interaction is direct and is required for association of KIF17 with the cargo that is to be transported. Interacts with IFT B complex components IFT52 and IFT57. Interacts with IFT70B. Interacts with PIWIL1. Interacts with TBATA.</text>
</comment>
<keyword evidence="5 11" id="KW-0067">ATP-binding</keyword>
<gene>
    <name evidence="16" type="primary">KIF17</name>
</gene>
<evidence type="ECO:0000256" key="14">
    <source>
        <dbReference type="SAM" id="MobiDB-lite"/>
    </source>
</evidence>
<dbReference type="InterPro" id="IPR036961">
    <property type="entry name" value="Kinesin_motor_dom_sf"/>
</dbReference>
<dbReference type="GO" id="GO:0003777">
    <property type="term" value="F:microtubule motor activity"/>
    <property type="evidence" value="ECO:0007669"/>
    <property type="project" value="InterPro"/>
</dbReference>
<organism evidence="16 17">
    <name type="scientific">Anabas testudineus</name>
    <name type="common">Climbing perch</name>
    <name type="synonym">Anthias testudineus</name>
    <dbReference type="NCBI Taxonomy" id="64144"/>
    <lineage>
        <taxon>Eukaryota</taxon>
        <taxon>Metazoa</taxon>
        <taxon>Chordata</taxon>
        <taxon>Craniata</taxon>
        <taxon>Vertebrata</taxon>
        <taxon>Euteleostomi</taxon>
        <taxon>Actinopterygii</taxon>
        <taxon>Neopterygii</taxon>
        <taxon>Teleostei</taxon>
        <taxon>Neoteleostei</taxon>
        <taxon>Acanthomorphata</taxon>
        <taxon>Anabantaria</taxon>
        <taxon>Anabantiformes</taxon>
        <taxon>Anabantoidei</taxon>
        <taxon>Anabantidae</taxon>
        <taxon>Anabas</taxon>
    </lineage>
</organism>
<evidence type="ECO:0000256" key="7">
    <source>
        <dbReference type="ARBA" id="ARBA00023175"/>
    </source>
</evidence>
<dbReference type="Proteomes" id="UP000265040">
    <property type="component" value="Chromosome 5"/>
</dbReference>
<reference evidence="16" key="1">
    <citation type="submission" date="2021-04" db="EMBL/GenBank/DDBJ databases">
        <authorList>
            <consortium name="Wellcome Sanger Institute Data Sharing"/>
        </authorList>
    </citation>
    <scope>NUCLEOTIDE SEQUENCE [LARGE SCALE GENOMIC DNA]</scope>
</reference>